<protein>
    <recommendedName>
        <fullName evidence="1">CMP/dCMP-type deaminase domain-containing protein</fullName>
    </recommendedName>
</protein>
<evidence type="ECO:0000313" key="3">
    <source>
        <dbReference type="Proteomes" id="UP001139354"/>
    </source>
</evidence>
<dbReference type="RefSeq" id="WP_229384446.1">
    <property type="nucleotide sequence ID" value="NZ_JAGTTN010000003.1"/>
</dbReference>
<reference evidence="2" key="1">
    <citation type="submission" date="2021-04" db="EMBL/GenBank/DDBJ databases">
        <title>Microbacterium tenobrionis sp. nov. and Microbacterium allomyrinae sp. nov., isolated from larvae of Tenobrio molitor and Allomyrina dichotoma, respectively.</title>
        <authorList>
            <person name="Lee S.D."/>
        </authorList>
    </citation>
    <scope>NUCLEOTIDE SEQUENCE</scope>
    <source>
        <strain evidence="2">BWT-G7</strain>
    </source>
</reference>
<dbReference type="Gene3D" id="3.40.140.10">
    <property type="entry name" value="Cytidine Deaminase, domain 2"/>
    <property type="match status" value="1"/>
</dbReference>
<dbReference type="SUPFAM" id="SSF53927">
    <property type="entry name" value="Cytidine deaminase-like"/>
    <property type="match status" value="1"/>
</dbReference>
<dbReference type="Proteomes" id="UP001139354">
    <property type="component" value="Unassembled WGS sequence"/>
</dbReference>
<gene>
    <name evidence="2" type="ORF">KEC57_09825</name>
</gene>
<dbReference type="GO" id="GO:0003824">
    <property type="term" value="F:catalytic activity"/>
    <property type="evidence" value="ECO:0007669"/>
    <property type="project" value="InterPro"/>
</dbReference>
<keyword evidence="3" id="KW-1185">Reference proteome</keyword>
<dbReference type="CDD" id="cd01283">
    <property type="entry name" value="cytidine_deaminase"/>
    <property type="match status" value="1"/>
</dbReference>
<accession>A0A9X1S3Y2</accession>
<dbReference type="PROSITE" id="PS51747">
    <property type="entry name" value="CYT_DCMP_DEAMINASES_2"/>
    <property type="match status" value="1"/>
</dbReference>
<evidence type="ECO:0000313" key="2">
    <source>
        <dbReference type="EMBL" id="MCC2032473.1"/>
    </source>
</evidence>
<dbReference type="InterPro" id="IPR002125">
    <property type="entry name" value="CMP_dCMP_dom"/>
</dbReference>
<feature type="domain" description="CMP/dCMP-type deaminase" evidence="1">
    <location>
        <begin position="15"/>
        <end position="146"/>
    </location>
</feature>
<evidence type="ECO:0000259" key="1">
    <source>
        <dbReference type="PROSITE" id="PS51747"/>
    </source>
</evidence>
<dbReference type="AlphaFoldDB" id="A0A9X1S3Y2"/>
<dbReference type="EMBL" id="JAGTTN010000003">
    <property type="protein sequence ID" value="MCC2032473.1"/>
    <property type="molecule type" value="Genomic_DNA"/>
</dbReference>
<dbReference type="InterPro" id="IPR016193">
    <property type="entry name" value="Cytidine_deaminase-like"/>
</dbReference>
<comment type="caution">
    <text evidence="2">The sequence shown here is derived from an EMBL/GenBank/DDBJ whole genome shotgun (WGS) entry which is preliminary data.</text>
</comment>
<organism evidence="2 3">
    <name type="scientific">Microbacterium allomyrinae</name>
    <dbReference type="NCBI Taxonomy" id="2830666"/>
    <lineage>
        <taxon>Bacteria</taxon>
        <taxon>Bacillati</taxon>
        <taxon>Actinomycetota</taxon>
        <taxon>Actinomycetes</taxon>
        <taxon>Micrococcales</taxon>
        <taxon>Microbacteriaceae</taxon>
        <taxon>Microbacterium</taxon>
    </lineage>
</organism>
<proteinExistence type="predicted"/>
<name>A0A9X1S3Y2_9MICO</name>
<sequence>MTARPLARRPDDMGDDDAELLAAATALLGDVYVEGRHEVVAAMRTADGAMHLGVHVDGSARRSSVCAEGVAAGAVVAHGVTGSAEVTSIVSVLRRVEGTTHVIEPCGVCAELITDYWPDATVWITRGDDIVRVRAAELLPAKRLRRW</sequence>